<evidence type="ECO:0000313" key="2">
    <source>
        <dbReference type="EMBL" id="HAC28299.1"/>
    </source>
</evidence>
<proteinExistence type="predicted"/>
<evidence type="ECO:0000256" key="1">
    <source>
        <dbReference type="SAM" id="SignalP"/>
    </source>
</evidence>
<dbReference type="AlphaFoldDB" id="A0A3B8WEJ6"/>
<comment type="caution">
    <text evidence="2">The sequence shown here is derived from an EMBL/GenBank/DDBJ whole genome shotgun (WGS) entry which is preliminary data.</text>
</comment>
<evidence type="ECO:0000313" key="3">
    <source>
        <dbReference type="Proteomes" id="UP000261325"/>
    </source>
</evidence>
<accession>A0A3B8WEJ6</accession>
<protein>
    <submittedName>
        <fullName evidence="2">ABC transporter substrate-binding protein</fullName>
    </submittedName>
</protein>
<dbReference type="EMBL" id="DLYI01000139">
    <property type="protein sequence ID" value="HAC28299.1"/>
    <property type="molecule type" value="Genomic_DNA"/>
</dbReference>
<organism evidence="2 3">
    <name type="scientific">Marinobacter nauticus</name>
    <name type="common">Marinobacter hydrocarbonoclasticus</name>
    <name type="synonym">Marinobacter aquaeolei</name>
    <dbReference type="NCBI Taxonomy" id="2743"/>
    <lineage>
        <taxon>Bacteria</taxon>
        <taxon>Pseudomonadati</taxon>
        <taxon>Pseudomonadota</taxon>
        <taxon>Gammaproteobacteria</taxon>
        <taxon>Pseudomonadales</taxon>
        <taxon>Marinobacteraceae</taxon>
        <taxon>Marinobacter</taxon>
    </lineage>
</organism>
<reference evidence="2 3" key="1">
    <citation type="journal article" date="2018" name="Nat. Biotechnol.">
        <title>A standardized bacterial taxonomy based on genome phylogeny substantially revises the tree of life.</title>
        <authorList>
            <person name="Parks D.H."/>
            <person name="Chuvochina M."/>
            <person name="Waite D.W."/>
            <person name="Rinke C."/>
            <person name="Skarshewski A."/>
            <person name="Chaumeil P.A."/>
            <person name="Hugenholtz P."/>
        </authorList>
    </citation>
    <scope>NUCLEOTIDE SEQUENCE [LARGE SCALE GENOMIC DNA]</scope>
    <source>
        <strain evidence="2">UBA9049</strain>
    </source>
</reference>
<dbReference type="Proteomes" id="UP000261325">
    <property type="component" value="Unassembled WGS sequence"/>
</dbReference>
<sequence>MKIRSVLSAAVLAVATTFASSQALAQDTFTLRLAETWG</sequence>
<feature type="signal peptide" evidence="1">
    <location>
        <begin position="1"/>
        <end position="25"/>
    </location>
</feature>
<name>A0A3B8WEJ6_MARNT</name>
<feature type="chain" id="PRO_5017604253" evidence="1">
    <location>
        <begin position="26"/>
        <end position="38"/>
    </location>
</feature>
<keyword evidence="1" id="KW-0732">Signal</keyword>
<feature type="non-terminal residue" evidence="2">
    <location>
        <position position="38"/>
    </location>
</feature>
<gene>
    <name evidence="2" type="ORF">DCF82_10870</name>
</gene>